<dbReference type="AlphaFoldDB" id="A0A655EX26"/>
<gene>
    <name evidence="1" type="ORF">ERS007679_04686</name>
</gene>
<evidence type="ECO:0000313" key="2">
    <source>
        <dbReference type="Proteomes" id="UP000045842"/>
    </source>
</evidence>
<sequence>MAVEDDPEEVVGFPLVPVVGRIDREQGRDVRITVRRRHFQPEATVVGDRLQRVDGMQLPTRLVRVVHPAHPKTQLESQFGFVAQPLGDPRQ</sequence>
<reference evidence="1 2" key="1">
    <citation type="submission" date="2015-03" db="EMBL/GenBank/DDBJ databases">
        <authorList>
            <consortium name="Pathogen Informatics"/>
        </authorList>
    </citation>
    <scope>NUCLEOTIDE SEQUENCE [LARGE SCALE GENOMIC DNA]</scope>
    <source>
        <strain evidence="1 2">G09801536</strain>
    </source>
</reference>
<organism evidence="1 2">
    <name type="scientific">Mycobacterium tuberculosis</name>
    <dbReference type="NCBI Taxonomy" id="1773"/>
    <lineage>
        <taxon>Bacteria</taxon>
        <taxon>Bacillati</taxon>
        <taxon>Actinomycetota</taxon>
        <taxon>Actinomycetes</taxon>
        <taxon>Mycobacteriales</taxon>
        <taxon>Mycobacteriaceae</taxon>
        <taxon>Mycobacterium</taxon>
        <taxon>Mycobacterium tuberculosis complex</taxon>
    </lineage>
</organism>
<proteinExistence type="predicted"/>
<name>A0A655EX26_MYCTX</name>
<accession>A0A655EX26</accession>
<dbReference type="EMBL" id="CSAD01001426">
    <property type="protein sequence ID" value="COX14331.1"/>
    <property type="molecule type" value="Genomic_DNA"/>
</dbReference>
<protein>
    <submittedName>
        <fullName evidence="1">Uncharacterized protein</fullName>
    </submittedName>
</protein>
<dbReference type="Proteomes" id="UP000045842">
    <property type="component" value="Unassembled WGS sequence"/>
</dbReference>
<evidence type="ECO:0000313" key="1">
    <source>
        <dbReference type="EMBL" id="COX14331.1"/>
    </source>
</evidence>